<organism evidence="2 3">
    <name type="scientific">Pholiota conissans</name>
    <dbReference type="NCBI Taxonomy" id="109636"/>
    <lineage>
        <taxon>Eukaryota</taxon>
        <taxon>Fungi</taxon>
        <taxon>Dikarya</taxon>
        <taxon>Basidiomycota</taxon>
        <taxon>Agaricomycotina</taxon>
        <taxon>Agaricomycetes</taxon>
        <taxon>Agaricomycetidae</taxon>
        <taxon>Agaricales</taxon>
        <taxon>Agaricineae</taxon>
        <taxon>Strophariaceae</taxon>
        <taxon>Pholiota</taxon>
    </lineage>
</organism>
<dbReference type="Pfam" id="PF18758">
    <property type="entry name" value="KDZ"/>
    <property type="match status" value="1"/>
</dbReference>
<dbReference type="CDD" id="cd19757">
    <property type="entry name" value="Bbox1"/>
    <property type="match status" value="1"/>
</dbReference>
<dbReference type="AlphaFoldDB" id="A0A9P6CT13"/>
<dbReference type="EMBL" id="MU155519">
    <property type="protein sequence ID" value="KAF9472585.1"/>
    <property type="molecule type" value="Genomic_DNA"/>
</dbReference>
<dbReference type="Proteomes" id="UP000807469">
    <property type="component" value="Unassembled WGS sequence"/>
</dbReference>
<proteinExistence type="predicted"/>
<dbReference type="Pfam" id="PF18803">
    <property type="entry name" value="CxC2"/>
    <property type="match status" value="1"/>
</dbReference>
<sequence>MEWLEDRESFLSEFLRMEGLPDGDICCTNCDRQILQSSQAFRCRDCDSLDILCQTCIVDIHRRNGLHNIEEWNMAGRFFTRTSLRALGHKYQLGHPIGRTCAAPGSFGTFTVLDINGVHEVDLNFCGCMTEQLRYLQILRFGWFPATVGMPRTAITFRLLRFFQLLSFESKTTVFEFHQTLQRLSDNTGTDRYRELLRTVREYRHLKMLKRSGRGHSNSGAQGTSAGECAVLCPACPQPGKNLPSEWKDAPPDKQFLYRLFIGLDANFRLKRRMISSNASDPSLSNGWAYFVEEVDYKAFLRTFGTLVIQEQSTCSNHDAVNKNRNMAGFAASGVGTCDDTRHDMKRPCSVGDLQKGERYINMDYLFLSSFKQKDRELVEVTVSYDIACQWSIHLWKRMNSYPSWMHIDHENTTTFRFLIPKFHLPAHTRPCQTSYSFNFNKNVGRTDGEGVERGWARINPLAASTREMGPGSRRDTLDDHFGDQNWNKTTKMGIKEAVKEAADRTTSHEEFTNSLFEKDVHEWTKQLNAWEEDHCAFNPFEGTYKGISQKAIRLRLAEQEEADVVSGNAFIMHEEISASRLITLGLEYELQQRRLFQDLNEMTVHATDDQKAKWKLRANTLRRKITSWMEVQQMYIPGLYLFRLRASESSDEDREETPVYEIPLCLPSSIIDRTSCDIRLLMLEWDLRYAQCMDSLDELRDSLCLRAYVLIDKKRFQRGQRANTRSQGIVNRIQAKINRAAIQYRTARSAIESLAKPLGKVGWDTHLLVLKDNDVRSLSAEETSTSEGRRNISWIWVHMVGKGSQEPDDRLHESLRIEWCKSRARRDRWVEEVELLQEECRRVLAFFEHRANEWENLCNGDQTWMLPGVEYDQLAINGRLSYARRQAAQFRRMGAHFSSLTQNVSKFIASKGDGTVELLPKDMSLQVAEDDKEAPEGEPAGYIIISDI</sequence>
<dbReference type="OrthoDB" id="3214502at2759"/>
<name>A0A9P6CT13_9AGAR</name>
<dbReference type="InterPro" id="IPR040521">
    <property type="entry name" value="KDZ"/>
</dbReference>
<dbReference type="InterPro" id="IPR041457">
    <property type="entry name" value="CxC2_KDZ-assoc"/>
</dbReference>
<dbReference type="PANTHER" id="PTHR33096:SF1">
    <property type="entry name" value="CXC1-LIKE CYSTEINE CLUSTER ASSOCIATED WITH KDZ TRANSPOSASES DOMAIN-CONTAINING PROTEIN"/>
    <property type="match status" value="1"/>
</dbReference>
<feature type="domain" description="CxC2-like cysteine cluster KDZ transposase-associated" evidence="1">
    <location>
        <begin position="84"/>
        <end position="189"/>
    </location>
</feature>
<evidence type="ECO:0000259" key="1">
    <source>
        <dbReference type="Pfam" id="PF18803"/>
    </source>
</evidence>
<dbReference type="PANTHER" id="PTHR33096">
    <property type="entry name" value="CXC2 DOMAIN-CONTAINING PROTEIN"/>
    <property type="match status" value="1"/>
</dbReference>
<reference evidence="2" key="1">
    <citation type="submission" date="2020-11" db="EMBL/GenBank/DDBJ databases">
        <authorList>
            <consortium name="DOE Joint Genome Institute"/>
            <person name="Ahrendt S."/>
            <person name="Riley R."/>
            <person name="Andreopoulos W."/>
            <person name="Labutti K."/>
            <person name="Pangilinan J."/>
            <person name="Ruiz-Duenas F.J."/>
            <person name="Barrasa J.M."/>
            <person name="Sanchez-Garcia M."/>
            <person name="Camarero S."/>
            <person name="Miyauchi S."/>
            <person name="Serrano A."/>
            <person name="Linde D."/>
            <person name="Babiker R."/>
            <person name="Drula E."/>
            <person name="Ayuso-Fernandez I."/>
            <person name="Pacheco R."/>
            <person name="Padilla G."/>
            <person name="Ferreira P."/>
            <person name="Barriuso J."/>
            <person name="Kellner H."/>
            <person name="Castanera R."/>
            <person name="Alfaro M."/>
            <person name="Ramirez L."/>
            <person name="Pisabarro A.G."/>
            <person name="Kuo A."/>
            <person name="Tritt A."/>
            <person name="Lipzen A."/>
            <person name="He G."/>
            <person name="Yan M."/>
            <person name="Ng V."/>
            <person name="Cullen D."/>
            <person name="Martin F."/>
            <person name="Rosso M.-N."/>
            <person name="Henrissat B."/>
            <person name="Hibbett D."/>
            <person name="Martinez A.T."/>
            <person name="Grigoriev I.V."/>
        </authorList>
    </citation>
    <scope>NUCLEOTIDE SEQUENCE</scope>
    <source>
        <strain evidence="2">CIRM-BRFM 674</strain>
    </source>
</reference>
<accession>A0A9P6CT13</accession>
<protein>
    <recommendedName>
        <fullName evidence="1">CxC2-like cysteine cluster KDZ transposase-associated domain-containing protein</fullName>
    </recommendedName>
</protein>
<keyword evidence="3" id="KW-1185">Reference proteome</keyword>
<gene>
    <name evidence="2" type="ORF">BDN70DRAFT_909114</name>
</gene>
<evidence type="ECO:0000313" key="3">
    <source>
        <dbReference type="Proteomes" id="UP000807469"/>
    </source>
</evidence>
<evidence type="ECO:0000313" key="2">
    <source>
        <dbReference type="EMBL" id="KAF9472585.1"/>
    </source>
</evidence>
<comment type="caution">
    <text evidence="2">The sequence shown here is derived from an EMBL/GenBank/DDBJ whole genome shotgun (WGS) entry which is preliminary data.</text>
</comment>